<dbReference type="PANTHER" id="PTHR48111">
    <property type="entry name" value="REGULATOR OF RPOS"/>
    <property type="match status" value="1"/>
</dbReference>
<dbReference type="SUPFAM" id="SSF52172">
    <property type="entry name" value="CheY-like"/>
    <property type="match status" value="1"/>
</dbReference>
<name>A0A0M2HI92_9MICO</name>
<dbReference type="CDD" id="cd00383">
    <property type="entry name" value="trans_reg_C"/>
    <property type="match status" value="1"/>
</dbReference>
<evidence type="ECO:0000259" key="9">
    <source>
        <dbReference type="PROSITE" id="PS51755"/>
    </source>
</evidence>
<dbReference type="FunFam" id="3.40.50.2300:FF:000001">
    <property type="entry name" value="DNA-binding response regulator PhoB"/>
    <property type="match status" value="1"/>
</dbReference>
<evidence type="ECO:0000256" key="5">
    <source>
        <dbReference type="ARBA" id="ARBA00023163"/>
    </source>
</evidence>
<gene>
    <name evidence="10" type="primary">tcrA</name>
    <name evidence="10" type="ORF">RS84_03091</name>
</gene>
<dbReference type="Pfam" id="PF00072">
    <property type="entry name" value="Response_reg"/>
    <property type="match status" value="1"/>
</dbReference>
<keyword evidence="2" id="KW-0902">Two-component regulatory system</keyword>
<dbReference type="RefSeq" id="WP_235281505.1">
    <property type="nucleotide sequence ID" value="NZ_CP158847.1"/>
</dbReference>
<dbReference type="InterPro" id="IPR001867">
    <property type="entry name" value="OmpR/PhoB-type_DNA-bd"/>
</dbReference>
<feature type="domain" description="Response regulatory" evidence="8">
    <location>
        <begin position="4"/>
        <end position="118"/>
    </location>
</feature>
<dbReference type="Gene3D" id="3.40.50.2300">
    <property type="match status" value="1"/>
</dbReference>
<dbReference type="Gene3D" id="1.10.10.10">
    <property type="entry name" value="Winged helix-like DNA-binding domain superfamily/Winged helix DNA-binding domain"/>
    <property type="match status" value="1"/>
</dbReference>
<dbReference type="STRING" id="273678.RS84_03091"/>
<dbReference type="CDD" id="cd17574">
    <property type="entry name" value="REC_OmpR"/>
    <property type="match status" value="1"/>
</dbReference>
<dbReference type="AlphaFoldDB" id="A0A0M2HI92"/>
<feature type="modified residue" description="4-aspartylphosphate" evidence="6">
    <location>
        <position position="53"/>
    </location>
</feature>
<feature type="DNA-binding region" description="OmpR/PhoB-type" evidence="7">
    <location>
        <begin position="125"/>
        <end position="222"/>
    </location>
</feature>
<keyword evidence="11" id="KW-1185">Reference proteome</keyword>
<dbReference type="GO" id="GO:0005829">
    <property type="term" value="C:cytosol"/>
    <property type="evidence" value="ECO:0007669"/>
    <property type="project" value="TreeGrafter"/>
</dbReference>
<dbReference type="PANTHER" id="PTHR48111:SF1">
    <property type="entry name" value="TWO-COMPONENT RESPONSE REGULATOR ORR33"/>
    <property type="match status" value="1"/>
</dbReference>
<dbReference type="Proteomes" id="UP000033900">
    <property type="component" value="Unassembled WGS sequence"/>
</dbReference>
<dbReference type="Gene3D" id="6.10.250.690">
    <property type="match status" value="1"/>
</dbReference>
<evidence type="ECO:0000256" key="6">
    <source>
        <dbReference type="PROSITE-ProRule" id="PRU00169"/>
    </source>
</evidence>
<protein>
    <submittedName>
        <fullName evidence="10">Transcriptional regulatory protein TcrA</fullName>
    </submittedName>
</protein>
<dbReference type="SMART" id="SM00448">
    <property type="entry name" value="REC"/>
    <property type="match status" value="1"/>
</dbReference>
<keyword evidence="3" id="KW-0805">Transcription regulation</keyword>
<dbReference type="SMART" id="SM00862">
    <property type="entry name" value="Trans_reg_C"/>
    <property type="match status" value="1"/>
</dbReference>
<evidence type="ECO:0000313" key="10">
    <source>
        <dbReference type="EMBL" id="KJL46455.1"/>
    </source>
</evidence>
<dbReference type="GO" id="GO:0000976">
    <property type="term" value="F:transcription cis-regulatory region binding"/>
    <property type="evidence" value="ECO:0007669"/>
    <property type="project" value="TreeGrafter"/>
</dbReference>
<comment type="caution">
    <text evidence="10">The sequence shown here is derived from an EMBL/GenBank/DDBJ whole genome shotgun (WGS) entry which is preliminary data.</text>
</comment>
<dbReference type="GO" id="GO:0000156">
    <property type="term" value="F:phosphorelay response regulator activity"/>
    <property type="evidence" value="ECO:0007669"/>
    <property type="project" value="TreeGrafter"/>
</dbReference>
<evidence type="ECO:0000256" key="2">
    <source>
        <dbReference type="ARBA" id="ARBA00023012"/>
    </source>
</evidence>
<reference evidence="10 11" key="1">
    <citation type="submission" date="2015-02" db="EMBL/GenBank/DDBJ databases">
        <title>Draft genome sequences of ten Microbacterium spp. with emphasis on heavy metal contaminated environments.</title>
        <authorList>
            <person name="Corretto E."/>
        </authorList>
    </citation>
    <scope>NUCLEOTIDE SEQUENCE [LARGE SCALE GENOMIC DNA]</scope>
    <source>
        <strain evidence="10 11">SA35</strain>
    </source>
</reference>
<evidence type="ECO:0000313" key="11">
    <source>
        <dbReference type="Proteomes" id="UP000033900"/>
    </source>
</evidence>
<keyword evidence="5" id="KW-0804">Transcription</keyword>
<evidence type="ECO:0000256" key="3">
    <source>
        <dbReference type="ARBA" id="ARBA00023015"/>
    </source>
</evidence>
<evidence type="ECO:0000256" key="7">
    <source>
        <dbReference type="PROSITE-ProRule" id="PRU01091"/>
    </source>
</evidence>
<evidence type="ECO:0000259" key="8">
    <source>
        <dbReference type="PROSITE" id="PS50110"/>
    </source>
</evidence>
<evidence type="ECO:0000256" key="1">
    <source>
        <dbReference type="ARBA" id="ARBA00022553"/>
    </source>
</evidence>
<dbReference type="InterPro" id="IPR036388">
    <property type="entry name" value="WH-like_DNA-bd_sf"/>
</dbReference>
<organism evidence="10 11">
    <name type="scientific">Microbacterium hydrocarbonoxydans</name>
    <dbReference type="NCBI Taxonomy" id="273678"/>
    <lineage>
        <taxon>Bacteria</taxon>
        <taxon>Bacillati</taxon>
        <taxon>Actinomycetota</taxon>
        <taxon>Actinomycetes</taxon>
        <taxon>Micrococcales</taxon>
        <taxon>Microbacteriaceae</taxon>
        <taxon>Microbacterium</taxon>
    </lineage>
</organism>
<dbReference type="InterPro" id="IPR011006">
    <property type="entry name" value="CheY-like_superfamily"/>
</dbReference>
<proteinExistence type="predicted"/>
<accession>A0A0M2HI92</accession>
<dbReference type="Pfam" id="PF00486">
    <property type="entry name" value="Trans_reg_C"/>
    <property type="match status" value="1"/>
</dbReference>
<evidence type="ECO:0000256" key="4">
    <source>
        <dbReference type="ARBA" id="ARBA00023125"/>
    </source>
</evidence>
<dbReference type="InterPro" id="IPR039420">
    <property type="entry name" value="WalR-like"/>
</dbReference>
<dbReference type="PROSITE" id="PS51755">
    <property type="entry name" value="OMPR_PHOB"/>
    <property type="match status" value="1"/>
</dbReference>
<keyword evidence="4 7" id="KW-0238">DNA-binding</keyword>
<keyword evidence="1 6" id="KW-0597">Phosphoprotein</keyword>
<dbReference type="PROSITE" id="PS50110">
    <property type="entry name" value="RESPONSE_REGULATORY"/>
    <property type="match status" value="1"/>
</dbReference>
<sequence>MPIRILVVDDEPQLAGLVATHLEREGYRAETAEDGVAALTLASSGAFDLAVVDVNMPGMTGFEVCRRLKQIDGSIKVLMLSARDAVDDRVHGLDSGADDYLIKPFDFAELFARLRALTRRAPAAQLHWRVGDLALAVERGAVAVNGASLQLSRREFDLLRALVQRAGETVSRTALLTEVWGSEHFESNVVDQYVGYLRRKLDAAGSETSIATVRGVGFRLIPGGDER</sequence>
<dbReference type="PATRIC" id="fig|273678.4.peg.3086"/>
<dbReference type="EMBL" id="JYJB01000010">
    <property type="protein sequence ID" value="KJL46455.1"/>
    <property type="molecule type" value="Genomic_DNA"/>
</dbReference>
<feature type="domain" description="OmpR/PhoB-type" evidence="9">
    <location>
        <begin position="125"/>
        <end position="222"/>
    </location>
</feature>
<dbReference type="GO" id="GO:0006355">
    <property type="term" value="P:regulation of DNA-templated transcription"/>
    <property type="evidence" value="ECO:0007669"/>
    <property type="project" value="InterPro"/>
</dbReference>
<dbReference type="GO" id="GO:0032993">
    <property type="term" value="C:protein-DNA complex"/>
    <property type="evidence" value="ECO:0007669"/>
    <property type="project" value="TreeGrafter"/>
</dbReference>
<dbReference type="InterPro" id="IPR001789">
    <property type="entry name" value="Sig_transdc_resp-reg_receiver"/>
</dbReference>